<dbReference type="EMBL" id="CP068570">
    <property type="protein sequence ID" value="QQZ51325.1"/>
    <property type="molecule type" value="Genomic_DNA"/>
</dbReference>
<feature type="compositionally biased region" description="Basic residues" evidence="2">
    <location>
        <begin position="346"/>
        <end position="358"/>
    </location>
</feature>
<dbReference type="GO" id="GO:0015293">
    <property type="term" value="F:symporter activity"/>
    <property type="evidence" value="ECO:0007669"/>
    <property type="project" value="InterPro"/>
</dbReference>
<feature type="transmembrane region" description="Helical" evidence="3">
    <location>
        <begin position="199"/>
        <end position="218"/>
    </location>
</feature>
<dbReference type="InterPro" id="IPR036259">
    <property type="entry name" value="MFS_trans_sf"/>
</dbReference>
<dbReference type="Gene3D" id="1.20.1250.20">
    <property type="entry name" value="MFS general substrate transporter like domains"/>
    <property type="match status" value="1"/>
</dbReference>
<dbReference type="InterPro" id="IPR039672">
    <property type="entry name" value="MFS_2"/>
</dbReference>
<feature type="transmembrane region" description="Helical" evidence="3">
    <location>
        <begin position="18"/>
        <end position="35"/>
    </location>
</feature>
<reference evidence="4" key="1">
    <citation type="submission" date="2021-01" db="EMBL/GenBank/DDBJ databases">
        <title>Genome sequence of Phenylobacterium sp. 20VBR1 isolated from a valley glaceir, Ny-Alesund, Svalbard.</title>
        <authorList>
            <person name="Thomas F.A."/>
            <person name="Krishnan K.P."/>
            <person name="Sinha R.K."/>
        </authorList>
    </citation>
    <scope>NUCLEOTIDE SEQUENCE</scope>
    <source>
        <strain evidence="4">20VBR1</strain>
    </source>
</reference>
<dbReference type="GO" id="GO:0005886">
    <property type="term" value="C:plasma membrane"/>
    <property type="evidence" value="ECO:0007669"/>
    <property type="project" value="TreeGrafter"/>
</dbReference>
<dbReference type="AlphaFoldDB" id="A0A974P6M7"/>
<protein>
    <submittedName>
        <fullName evidence="4">MFS transporter</fullName>
    </submittedName>
</protein>
<keyword evidence="3" id="KW-0472">Membrane</keyword>
<evidence type="ECO:0000256" key="3">
    <source>
        <dbReference type="SAM" id="Phobius"/>
    </source>
</evidence>
<feature type="transmembrane region" description="Helical" evidence="3">
    <location>
        <begin position="164"/>
        <end position="187"/>
    </location>
</feature>
<feature type="transmembrane region" description="Helical" evidence="3">
    <location>
        <begin position="47"/>
        <end position="69"/>
    </location>
</feature>
<dbReference type="PANTHER" id="PTHR11328">
    <property type="entry name" value="MAJOR FACILITATOR SUPERFAMILY DOMAIN-CONTAINING PROTEIN"/>
    <property type="match status" value="1"/>
</dbReference>
<dbReference type="GO" id="GO:0008643">
    <property type="term" value="P:carbohydrate transport"/>
    <property type="evidence" value="ECO:0007669"/>
    <property type="project" value="InterPro"/>
</dbReference>
<feature type="transmembrane region" description="Helical" evidence="3">
    <location>
        <begin position="117"/>
        <end position="137"/>
    </location>
</feature>
<gene>
    <name evidence="4" type="ORF">JKL49_09830</name>
</gene>
<evidence type="ECO:0000256" key="1">
    <source>
        <dbReference type="ARBA" id="ARBA00009617"/>
    </source>
</evidence>
<feature type="region of interest" description="Disordered" evidence="2">
    <location>
        <begin position="221"/>
        <end position="407"/>
    </location>
</feature>
<organism evidence="4">
    <name type="scientific">Phenylobacterium glaciei</name>
    <dbReference type="NCBI Taxonomy" id="2803784"/>
    <lineage>
        <taxon>Bacteria</taxon>
        <taxon>Pseudomonadati</taxon>
        <taxon>Pseudomonadota</taxon>
        <taxon>Alphaproteobacteria</taxon>
        <taxon>Caulobacterales</taxon>
        <taxon>Caulobacteraceae</taxon>
        <taxon>Phenylobacterium</taxon>
    </lineage>
</organism>
<dbReference type="SUPFAM" id="SSF103473">
    <property type="entry name" value="MFS general substrate transporter"/>
    <property type="match status" value="1"/>
</dbReference>
<dbReference type="PANTHER" id="PTHR11328:SF24">
    <property type="entry name" value="MAJOR FACILITATOR SUPERFAMILY (MFS) PROFILE DOMAIN-CONTAINING PROTEIN"/>
    <property type="match status" value="1"/>
</dbReference>
<evidence type="ECO:0000256" key="2">
    <source>
        <dbReference type="SAM" id="MobiDB-lite"/>
    </source>
</evidence>
<sequence length="407" mass="44786">MIGGAMDRTRTRFGRYRVWYALGIPLLILSIYKILNPPADAGTGYLVLWLLVTYTGTSITGLSHAAWAAALATGYNERSRIYGWMQAVAVAGSVTLLLMPLLTHGAIQPGKGESMQAIGYIIICLIPFTAAASIFFAPEKITTEKPEHATLKDYMQVFTQPSMVRLVIADLFLVLGPGTTGPIYIFFFHDAKGFPITQVSLLLIPYIGRVCSGAVLGAHRSEARQTPHPAGGDGLLRRGPDGADGDPQGPVRAHRRGHVRRRLLRQRLRPADPRHGGRRRRRAAAEDRQGTDRPALRPGDHDPEVRVVDHRGHRIPGAGLRRLQRQGRRHQHRDGDPRPGDVLPVRPHRPGAGRRRLLLRLQAGPRPARRHPQPAGRPGRHPDRGHRGRAPDHGGFGPSPITPTRPT</sequence>
<feature type="compositionally biased region" description="Basic residues" evidence="2">
    <location>
        <begin position="252"/>
        <end position="268"/>
    </location>
</feature>
<feature type="compositionally biased region" description="Basic and acidic residues" evidence="2">
    <location>
        <begin position="283"/>
        <end position="310"/>
    </location>
</feature>
<comment type="similarity">
    <text evidence="1">Belongs to the sodium:galactoside symporter (TC 2.A.2) family.</text>
</comment>
<dbReference type="Pfam" id="PF13347">
    <property type="entry name" value="MFS_2"/>
    <property type="match status" value="1"/>
</dbReference>
<evidence type="ECO:0000313" key="4">
    <source>
        <dbReference type="EMBL" id="QQZ51325.1"/>
    </source>
</evidence>
<proteinExistence type="inferred from homology"/>
<accession>A0A974P6M7</accession>
<keyword evidence="3" id="KW-1133">Transmembrane helix</keyword>
<keyword evidence="3" id="KW-0812">Transmembrane</keyword>
<name>A0A974P6M7_9CAUL</name>
<feature type="transmembrane region" description="Helical" evidence="3">
    <location>
        <begin position="81"/>
        <end position="102"/>
    </location>
</feature>
<feature type="compositionally biased region" description="Basic residues" evidence="2">
    <location>
        <begin position="322"/>
        <end position="332"/>
    </location>
</feature>